<dbReference type="Pfam" id="PF00651">
    <property type="entry name" value="BTB"/>
    <property type="match status" value="1"/>
</dbReference>
<dbReference type="SUPFAM" id="SSF54695">
    <property type="entry name" value="POZ domain"/>
    <property type="match status" value="1"/>
</dbReference>
<feature type="domain" description="BTB" evidence="1">
    <location>
        <begin position="22"/>
        <end position="94"/>
    </location>
</feature>
<sequence length="449" mass="51847">MALTGGGFSKHANKLFNDPELSDVAIVLDNDEEDDTSAETKTFHGHRVILATVSDYFRSMLYGSFVEATKKEIRLPGVPYSTFLKIMEVVYLGKTVPCANKTLEGAVEFYSLVQMLLMNTEMKFFFESWMQDQMETNESWRKYLLKIFALTFEWDMSRLRKKCSSGFKVTANEHVENSSFVDLPLGAVQMILDTSNICCTRAELKRAIQSWIEHHKGEISTDVAAELNRKVYRFGVLCYDFKVLSICQKKDTQKLEEVQSLGECSEPMEALLVTSHEYSYKSEMIMLECIGLRGVKICLRANPQFGPQHGRIKSELELCFKISVNFNHYQRNLTVRYDFTQHEQQSVTIFFPEIACCKETQVVFRFSWKGSGVQPLLHNYGYAKINRKIETISGFYVTHIIYLNQEYESDGRCPECPVPDDYDSYYSMSSYHDSIEEEMETEQSEDDDE</sequence>
<dbReference type="GO" id="GO:0008344">
    <property type="term" value="P:adult locomotory behavior"/>
    <property type="evidence" value="ECO:0007669"/>
    <property type="project" value="TreeGrafter"/>
</dbReference>
<dbReference type="AlphaFoldDB" id="A0A8D8AE22"/>
<dbReference type="GO" id="GO:0048512">
    <property type="term" value="P:circadian behavior"/>
    <property type="evidence" value="ECO:0007669"/>
    <property type="project" value="TreeGrafter"/>
</dbReference>
<dbReference type="GO" id="GO:0005737">
    <property type="term" value="C:cytoplasm"/>
    <property type="evidence" value="ECO:0007669"/>
    <property type="project" value="TreeGrafter"/>
</dbReference>
<dbReference type="InterPro" id="IPR011333">
    <property type="entry name" value="SKP1/BTB/POZ_sf"/>
</dbReference>
<reference evidence="2" key="1">
    <citation type="submission" date="2021-05" db="EMBL/GenBank/DDBJ databases">
        <authorList>
            <person name="Alioto T."/>
            <person name="Alioto T."/>
            <person name="Gomez Garrido J."/>
        </authorList>
    </citation>
    <scope>NUCLEOTIDE SEQUENCE</scope>
</reference>
<accession>A0A8D8AE22</accession>
<dbReference type="Gene3D" id="3.30.710.10">
    <property type="entry name" value="Potassium Channel Kv1.1, Chain A"/>
    <property type="match status" value="1"/>
</dbReference>
<dbReference type="GO" id="GO:0050804">
    <property type="term" value="P:modulation of chemical synaptic transmission"/>
    <property type="evidence" value="ECO:0007669"/>
    <property type="project" value="TreeGrafter"/>
</dbReference>
<evidence type="ECO:0000313" key="2">
    <source>
        <dbReference type="EMBL" id="CAG6455394.1"/>
    </source>
</evidence>
<protein>
    <submittedName>
        <fullName evidence="2">Kelch-like protein 26</fullName>
    </submittedName>
</protein>
<name>A0A8D8AE22_CULPI</name>
<dbReference type="PROSITE" id="PS50097">
    <property type="entry name" value="BTB"/>
    <property type="match status" value="1"/>
</dbReference>
<dbReference type="InterPro" id="IPR052407">
    <property type="entry name" value="BTB_POZ_domain_cont_9"/>
</dbReference>
<dbReference type="PANTHER" id="PTHR46306">
    <property type="entry name" value="BTB/POZ DOMAIN-CONTAINING PROTEIN 9"/>
    <property type="match status" value="1"/>
</dbReference>
<organism evidence="2">
    <name type="scientific">Culex pipiens</name>
    <name type="common">House mosquito</name>
    <dbReference type="NCBI Taxonomy" id="7175"/>
    <lineage>
        <taxon>Eukaryota</taxon>
        <taxon>Metazoa</taxon>
        <taxon>Ecdysozoa</taxon>
        <taxon>Arthropoda</taxon>
        <taxon>Hexapoda</taxon>
        <taxon>Insecta</taxon>
        <taxon>Pterygota</taxon>
        <taxon>Neoptera</taxon>
        <taxon>Endopterygota</taxon>
        <taxon>Diptera</taxon>
        <taxon>Nematocera</taxon>
        <taxon>Culicoidea</taxon>
        <taxon>Culicidae</taxon>
        <taxon>Culicinae</taxon>
        <taxon>Culicini</taxon>
        <taxon>Culex</taxon>
        <taxon>Culex</taxon>
    </lineage>
</organism>
<evidence type="ECO:0000259" key="1">
    <source>
        <dbReference type="PROSITE" id="PS50097"/>
    </source>
</evidence>
<dbReference type="SMART" id="SM00225">
    <property type="entry name" value="BTB"/>
    <property type="match status" value="1"/>
</dbReference>
<dbReference type="EMBL" id="HBUE01028422">
    <property type="protein sequence ID" value="CAG6455394.1"/>
    <property type="molecule type" value="Transcribed_RNA"/>
</dbReference>
<dbReference type="PANTHER" id="PTHR46306:SF1">
    <property type="entry name" value="BTB_POZ DOMAIN-CONTAINING PROTEIN 9"/>
    <property type="match status" value="1"/>
</dbReference>
<dbReference type="InterPro" id="IPR000210">
    <property type="entry name" value="BTB/POZ_dom"/>
</dbReference>
<proteinExistence type="predicted"/>